<dbReference type="Gene3D" id="3.40.50.150">
    <property type="entry name" value="Vaccinia Virus protein VP39"/>
    <property type="match status" value="1"/>
</dbReference>
<dbReference type="InterPro" id="IPR026913">
    <property type="entry name" value="METTL24"/>
</dbReference>
<dbReference type="InterPro" id="IPR025714">
    <property type="entry name" value="Methyltranfer_dom"/>
</dbReference>
<dbReference type="Pfam" id="PF13383">
    <property type="entry name" value="Methyltransf_22"/>
    <property type="match status" value="1"/>
</dbReference>
<name>A0AAF3EDY3_9BILA</name>
<protein>
    <recommendedName>
        <fullName evidence="2">Methyltransferase domain-containing protein</fullName>
    </recommendedName>
</protein>
<evidence type="ECO:0000313" key="4">
    <source>
        <dbReference type="WBParaSite" id="MBELARI_LOCUS12111"/>
    </source>
</evidence>
<evidence type="ECO:0000313" key="3">
    <source>
        <dbReference type="Proteomes" id="UP000887575"/>
    </source>
</evidence>
<sequence length="305" mass="35220">MTSREMLFIYLLVFLSVLLFFQIHHNTNLTQEIHHKVYSRQKTPQQTLIEKLTSFVAAPNSNSNCRLDDSVLKMYKIQHENRVRLMKTIRNQGDENTGFAMLYNGIVPEIFCPSLIRVGNVDDGGKWVCNPVAMPANCVVMSLGVATDPSFEREIQLISDQKCSVQSYDKDDSVIDGFEKINAFFTKALISTRDNPETNERSIRGEMKRLKIDRVEILKIDIEGSEFTVIPDLIDQATFCQILIEIHGKPKDVIDLIVKMAKKGYRLFSYEINGRFHFLSEYSFIHDDCLKQYEAVALDYYWHLV</sequence>
<evidence type="ECO:0000259" key="2">
    <source>
        <dbReference type="Pfam" id="PF13383"/>
    </source>
</evidence>
<keyword evidence="1" id="KW-0472">Membrane</keyword>
<dbReference type="InterPro" id="IPR029063">
    <property type="entry name" value="SAM-dependent_MTases_sf"/>
</dbReference>
<dbReference type="SUPFAM" id="SSF53335">
    <property type="entry name" value="S-adenosyl-L-methionine-dependent methyltransferases"/>
    <property type="match status" value="1"/>
</dbReference>
<keyword evidence="3" id="KW-1185">Reference proteome</keyword>
<feature type="domain" description="Methyltransferase" evidence="2">
    <location>
        <begin position="90"/>
        <end position="285"/>
    </location>
</feature>
<accession>A0AAF3EDY3</accession>
<proteinExistence type="predicted"/>
<reference evidence="4" key="1">
    <citation type="submission" date="2024-02" db="UniProtKB">
        <authorList>
            <consortium name="WormBaseParasite"/>
        </authorList>
    </citation>
    <scope>IDENTIFICATION</scope>
</reference>
<organism evidence="3 4">
    <name type="scientific">Mesorhabditis belari</name>
    <dbReference type="NCBI Taxonomy" id="2138241"/>
    <lineage>
        <taxon>Eukaryota</taxon>
        <taxon>Metazoa</taxon>
        <taxon>Ecdysozoa</taxon>
        <taxon>Nematoda</taxon>
        <taxon>Chromadorea</taxon>
        <taxon>Rhabditida</taxon>
        <taxon>Rhabditina</taxon>
        <taxon>Rhabditomorpha</taxon>
        <taxon>Rhabditoidea</taxon>
        <taxon>Rhabditidae</taxon>
        <taxon>Mesorhabditinae</taxon>
        <taxon>Mesorhabditis</taxon>
    </lineage>
</organism>
<dbReference type="Proteomes" id="UP000887575">
    <property type="component" value="Unassembled WGS sequence"/>
</dbReference>
<dbReference type="PANTHER" id="PTHR32026">
    <property type="entry name" value="METHYLTRANSFERASE-LIKE PROTEIN 24"/>
    <property type="match status" value="1"/>
</dbReference>
<feature type="transmembrane region" description="Helical" evidence="1">
    <location>
        <begin position="7"/>
        <end position="24"/>
    </location>
</feature>
<dbReference type="AlphaFoldDB" id="A0AAF3EDY3"/>
<dbReference type="WBParaSite" id="MBELARI_LOCUS12111">
    <property type="protein sequence ID" value="MBELARI_LOCUS12111"/>
    <property type="gene ID" value="MBELARI_LOCUS12111"/>
</dbReference>
<keyword evidence="1" id="KW-0812">Transmembrane</keyword>
<evidence type="ECO:0000256" key="1">
    <source>
        <dbReference type="SAM" id="Phobius"/>
    </source>
</evidence>
<keyword evidence="1" id="KW-1133">Transmembrane helix</keyword>
<dbReference type="PANTHER" id="PTHR32026:SF27">
    <property type="entry name" value="METHYLTRANSFERASE FKBM DOMAIN-CONTAINING PROTEIN-RELATED"/>
    <property type="match status" value="1"/>
</dbReference>